<protein>
    <submittedName>
        <fullName evidence="1">Uncharacterized protein</fullName>
    </submittedName>
</protein>
<accession>A0A2R3IW79</accession>
<dbReference type="AlphaFoldDB" id="A0A2R3IW79"/>
<evidence type="ECO:0000313" key="2">
    <source>
        <dbReference type="Proteomes" id="UP000238390"/>
    </source>
</evidence>
<sequence length="270" mass="29002">MRFGDELLQPAAAAHQAQVAIEAGGQGRAAAEFLRHQHIERLDFQWRLDEHQAVLQRRHVARQQMVAGVAIDHGQVDTPAQELLEVLPVVGHRVPGQAAVGVEVLPVDVAADHADAVRTQAFQVRRVDRQEAFALAEEAQLRIEQGNGGMEQFASLGRQVGRHQGVEAALGGLLQGALPGQEDQLRAMPVERQGFGQDAAGEAVPRQVGADVGRPVEGCHTQGVGLRAGHGQEQAEQDCGPVRRRARTHGCLCATRSGSGRTSAFSLVRR</sequence>
<keyword evidence="2" id="KW-1185">Reference proteome</keyword>
<dbReference type="EMBL" id="CP027169">
    <property type="protein sequence ID" value="AVK05867.1"/>
    <property type="molecule type" value="Genomic_DNA"/>
</dbReference>
<gene>
    <name evidence="1" type="ORF">CSB93_2226</name>
</gene>
<proteinExistence type="predicted"/>
<evidence type="ECO:0000313" key="1">
    <source>
        <dbReference type="EMBL" id="AVK05867.1"/>
    </source>
</evidence>
<dbReference type="Proteomes" id="UP000238390">
    <property type="component" value="Chromosome"/>
</dbReference>
<reference evidence="1 2" key="1">
    <citation type="submission" date="2018-02" db="EMBL/GenBank/DDBJ databases">
        <title>FDA/CDC Antimicrobial Resistant Isolate Bank Genome Sequencing.</title>
        <authorList>
            <person name="Benahmed F.H."/>
            <person name="Lutgring J.D."/>
            <person name="Yoo B."/>
            <person name="Machado M."/>
            <person name="Brown A."/>
            <person name="McAllister G."/>
            <person name="Perry A."/>
            <person name="Halpin A.L."/>
            <person name="Vavikolanu K."/>
            <person name="Ott S."/>
            <person name="Zhao X."/>
            <person name="Tallon L.J."/>
            <person name="Sadzewicz L."/>
            <person name="Aluvathingal J."/>
            <person name="Nadendla S."/>
            <person name="Voskania-kordi A."/>
            <person name="Simonyan V."/>
            <person name="Patel J."/>
            <person name="Shawar R.M."/>
        </authorList>
    </citation>
    <scope>NUCLEOTIDE SEQUENCE [LARGE SCALE GENOMIC DNA]</scope>
    <source>
        <strain evidence="1 2">AR_0356</strain>
    </source>
</reference>
<name>A0A2R3IW79_9PSED</name>
<organism evidence="1 2">
    <name type="scientific">Pseudomonas paraeruginosa</name>
    <dbReference type="NCBI Taxonomy" id="2994495"/>
    <lineage>
        <taxon>Bacteria</taxon>
        <taxon>Pseudomonadati</taxon>
        <taxon>Pseudomonadota</taxon>
        <taxon>Gammaproteobacteria</taxon>
        <taxon>Pseudomonadales</taxon>
        <taxon>Pseudomonadaceae</taxon>
        <taxon>Pseudomonas</taxon>
    </lineage>
</organism>